<keyword evidence="3" id="KW-1185">Reference proteome</keyword>
<keyword evidence="1" id="KW-0732">Signal</keyword>
<feature type="signal peptide" evidence="1">
    <location>
        <begin position="1"/>
        <end position="20"/>
    </location>
</feature>
<comment type="caution">
    <text evidence="2">The sequence shown here is derived from an EMBL/GenBank/DDBJ whole genome shotgun (WGS) entry which is preliminary data.</text>
</comment>
<dbReference type="EMBL" id="BSOG01000001">
    <property type="protein sequence ID" value="GLR11355.1"/>
    <property type="molecule type" value="Genomic_DNA"/>
</dbReference>
<feature type="chain" id="PRO_5047206260" evidence="1">
    <location>
        <begin position="21"/>
        <end position="313"/>
    </location>
</feature>
<gene>
    <name evidence="2" type="ORF">GCM10007907_01450</name>
</gene>
<proteinExistence type="predicted"/>
<accession>A0ABQ5Y8U1</accession>
<sequence length="313" mass="33462">MQFNKITAVLCLATSLTAAADIAIDSTGAAVQFAGKDSLQVNNLHVPGYGNYSLRFKWDPVSLSFVYDPATLTLASQSRCSKQVYQLSDTFSEHIQASTRVVDGVEYGGLSDVATKSLSDWTVTNVWTNFTVVWAKTALQADNPYLKGQTVANFDPNKGYGFVSTYGDYGFKHHDLVEVGGNLDTEDFLLIKQVNGSNTAIFDKGARRTGSFGCASNTGTYYEHSTSKASVVMAGDTAALTSGYNTLKTSWSISTGIGSVGASSDSRAKSTHDYGGLEKGDKLLVRDIGNGFSMVAVDESGKVLGSHLVMTMY</sequence>
<protein>
    <submittedName>
        <fullName evidence="2">Uncharacterized protein</fullName>
    </submittedName>
</protein>
<evidence type="ECO:0000313" key="3">
    <source>
        <dbReference type="Proteomes" id="UP001156706"/>
    </source>
</evidence>
<organism evidence="2 3">
    <name type="scientific">Chitinimonas prasina</name>
    <dbReference type="NCBI Taxonomy" id="1434937"/>
    <lineage>
        <taxon>Bacteria</taxon>
        <taxon>Pseudomonadati</taxon>
        <taxon>Pseudomonadota</taxon>
        <taxon>Betaproteobacteria</taxon>
        <taxon>Neisseriales</taxon>
        <taxon>Chitinibacteraceae</taxon>
        <taxon>Chitinimonas</taxon>
    </lineage>
</organism>
<evidence type="ECO:0000313" key="2">
    <source>
        <dbReference type="EMBL" id="GLR11355.1"/>
    </source>
</evidence>
<name>A0ABQ5Y8U1_9NEIS</name>
<dbReference type="Proteomes" id="UP001156706">
    <property type="component" value="Unassembled WGS sequence"/>
</dbReference>
<reference evidence="3" key="1">
    <citation type="journal article" date="2019" name="Int. J. Syst. Evol. Microbiol.">
        <title>The Global Catalogue of Microorganisms (GCM) 10K type strain sequencing project: providing services to taxonomists for standard genome sequencing and annotation.</title>
        <authorList>
            <consortium name="The Broad Institute Genomics Platform"/>
            <consortium name="The Broad Institute Genome Sequencing Center for Infectious Disease"/>
            <person name="Wu L."/>
            <person name="Ma J."/>
        </authorList>
    </citation>
    <scope>NUCLEOTIDE SEQUENCE [LARGE SCALE GENOMIC DNA]</scope>
    <source>
        <strain evidence="3">NBRC 110044</strain>
    </source>
</reference>
<dbReference type="RefSeq" id="WP_284194518.1">
    <property type="nucleotide sequence ID" value="NZ_BSOG01000001.1"/>
</dbReference>
<evidence type="ECO:0000256" key="1">
    <source>
        <dbReference type="SAM" id="SignalP"/>
    </source>
</evidence>